<dbReference type="EMBL" id="AP013061">
    <property type="protein sequence ID" value="BAN28064.1"/>
    <property type="molecule type" value="Genomic_DNA"/>
</dbReference>
<sequence>MIALIASMHGFGVPRTTRMPGCAEIVRAQVRHGLRETRRKPVRSSRAKKFSRSACNQVLLDCKVIAFCGPIIGISVAFERSPSR</sequence>
<name>R4WU15_9BURK</name>
<dbReference type="HOGENOM" id="CLU_2521210_0_0_4"/>
<reference evidence="1 2" key="2">
    <citation type="journal article" date="2018" name="Int. J. Syst. Evol. Microbiol.">
        <title>Burkholderia insecticola sp. nov., a gut symbiotic bacterium of the bean bug Riptortus pedestris.</title>
        <authorList>
            <person name="Takeshita K."/>
            <person name="Tamaki H."/>
            <person name="Ohbayashi T."/>
            <person name="Meng X.-Y."/>
            <person name="Sone T."/>
            <person name="Mitani Y."/>
            <person name="Peeters C."/>
            <person name="Kikuchi Y."/>
            <person name="Vandamme P."/>
        </authorList>
    </citation>
    <scope>NUCLEOTIDE SEQUENCE [LARGE SCALE GENOMIC DNA]</scope>
    <source>
        <strain evidence="1">RPE64</strain>
        <plasmid evidence="1 2">p1</plasmid>
    </source>
</reference>
<keyword evidence="1" id="KW-0614">Plasmid</keyword>
<protein>
    <submittedName>
        <fullName evidence="1">Uncharacterized protein</fullName>
    </submittedName>
</protein>
<keyword evidence="2" id="KW-1185">Reference proteome</keyword>
<evidence type="ECO:0000313" key="2">
    <source>
        <dbReference type="Proteomes" id="UP000013966"/>
    </source>
</evidence>
<geneLocation type="plasmid" evidence="1 2">
    <name>p1</name>
</geneLocation>
<proteinExistence type="predicted"/>
<gene>
    <name evidence="1" type="ORF">BRPE64_DCDS11280</name>
</gene>
<evidence type="ECO:0000313" key="1">
    <source>
        <dbReference type="EMBL" id="BAN28064.1"/>
    </source>
</evidence>
<dbReference type="RefSeq" id="WP_016348772.1">
    <property type="nucleotide sequence ID" value="NC_021289.1"/>
</dbReference>
<organism evidence="1 2">
    <name type="scientific">Caballeronia insecticola</name>
    <dbReference type="NCBI Taxonomy" id="758793"/>
    <lineage>
        <taxon>Bacteria</taxon>
        <taxon>Pseudomonadati</taxon>
        <taxon>Pseudomonadota</taxon>
        <taxon>Betaproteobacteria</taxon>
        <taxon>Burkholderiales</taxon>
        <taxon>Burkholderiaceae</taxon>
        <taxon>Caballeronia</taxon>
    </lineage>
</organism>
<dbReference type="AlphaFoldDB" id="R4WU15"/>
<dbReference type="Proteomes" id="UP000013966">
    <property type="component" value="Plasmid p1"/>
</dbReference>
<dbReference type="OrthoDB" id="9134775at2"/>
<accession>R4WU15</accession>
<dbReference type="KEGG" id="buo:BRPE64_DCDS11280"/>
<reference evidence="1 2" key="1">
    <citation type="journal article" date="2013" name="Genome Announc.">
        <title>Complete Genome Sequence of Burkholderia sp. Strain RPE64, Bacterial Symbiont of the Bean Bug Riptortus pedestris.</title>
        <authorList>
            <person name="Shibata T.F."/>
            <person name="Maeda T."/>
            <person name="Nikoh N."/>
            <person name="Yamaguchi K."/>
            <person name="Oshima K."/>
            <person name="Hattori M."/>
            <person name="Nishiyama T."/>
            <person name="Hasebe M."/>
            <person name="Fukatsu T."/>
            <person name="Kikuchi Y."/>
            <person name="Shigenobu S."/>
        </authorList>
    </citation>
    <scope>NUCLEOTIDE SEQUENCE [LARGE SCALE GENOMIC DNA]</scope>
    <source>
        <plasmid evidence="1 2">p1</plasmid>
    </source>
</reference>